<evidence type="ECO:0000313" key="1">
    <source>
        <dbReference type="EMBL" id="USL89536.1"/>
    </source>
</evidence>
<proteinExistence type="predicted"/>
<reference evidence="1" key="1">
    <citation type="submission" date="2022-04" db="EMBL/GenBank/DDBJ databases">
        <authorList>
            <person name="Yang M."/>
            <person name="Tan S."/>
        </authorList>
    </citation>
    <scope>NUCLEOTIDE SEQUENCE</scope>
</reference>
<dbReference type="EMBL" id="ON366412">
    <property type="protein sequence ID" value="USL89536.1"/>
    <property type="molecule type" value="Genomic_DNA"/>
</dbReference>
<accession>A0AAE9LV66</accession>
<sequence>MKTLIVFENIYSKARYEFEIDDTKDLHNYMMYYYRSNCICVSFKEVKQ</sequence>
<protein>
    <submittedName>
        <fullName evidence="1">Uncharacterized protein</fullName>
    </submittedName>
</protein>
<name>A0AAE9LV66_9CAUD</name>
<keyword evidence="2" id="KW-1185">Reference proteome</keyword>
<evidence type="ECO:0000313" key="2">
    <source>
        <dbReference type="Proteomes" id="UP001216218"/>
    </source>
</evidence>
<dbReference type="Proteomes" id="UP001216218">
    <property type="component" value="Segment"/>
</dbReference>
<gene>
    <name evidence="1" type="ORF">vBBcePLY3_00025</name>
</gene>
<organism evidence="1 2">
    <name type="scientific">Bacillus phage vB_BceP_LY3</name>
    <dbReference type="NCBI Taxonomy" id="2950458"/>
    <lineage>
        <taxon>Viruses</taxon>
        <taxon>Duplodnaviria</taxon>
        <taxon>Heunggongvirae</taxon>
        <taxon>Uroviricota</taxon>
        <taxon>Caudoviricetes</taxon>
        <taxon>Salasmaviridae</taxon>
        <taxon>Northropvirinae</taxon>
        <taxon>Layangcvirus</taxon>
        <taxon>Layangcvirus LY3</taxon>
    </lineage>
</organism>